<dbReference type="Proteomes" id="UP001164250">
    <property type="component" value="Chromosome 7"/>
</dbReference>
<keyword evidence="2" id="KW-1185">Reference proteome</keyword>
<comment type="caution">
    <text evidence="1">The sequence shown here is derived from an EMBL/GenBank/DDBJ whole genome shotgun (WGS) entry which is preliminary data.</text>
</comment>
<gene>
    <name evidence="1" type="ORF">Patl1_26343</name>
</gene>
<organism evidence="1 2">
    <name type="scientific">Pistacia atlantica</name>
    <dbReference type="NCBI Taxonomy" id="434234"/>
    <lineage>
        <taxon>Eukaryota</taxon>
        <taxon>Viridiplantae</taxon>
        <taxon>Streptophyta</taxon>
        <taxon>Embryophyta</taxon>
        <taxon>Tracheophyta</taxon>
        <taxon>Spermatophyta</taxon>
        <taxon>Magnoliopsida</taxon>
        <taxon>eudicotyledons</taxon>
        <taxon>Gunneridae</taxon>
        <taxon>Pentapetalae</taxon>
        <taxon>rosids</taxon>
        <taxon>malvids</taxon>
        <taxon>Sapindales</taxon>
        <taxon>Anacardiaceae</taxon>
        <taxon>Pistacia</taxon>
    </lineage>
</organism>
<proteinExistence type="predicted"/>
<reference evidence="2" key="1">
    <citation type="journal article" date="2023" name="G3 (Bethesda)">
        <title>Genome assembly and association tests identify interacting loci associated with vigor, precocity, and sex in interspecific pistachio rootstocks.</title>
        <authorList>
            <person name="Palmer W."/>
            <person name="Jacygrad E."/>
            <person name="Sagayaradj S."/>
            <person name="Cavanaugh K."/>
            <person name="Han R."/>
            <person name="Bertier L."/>
            <person name="Beede B."/>
            <person name="Kafkas S."/>
            <person name="Golino D."/>
            <person name="Preece J."/>
            <person name="Michelmore R."/>
        </authorList>
    </citation>
    <scope>NUCLEOTIDE SEQUENCE [LARGE SCALE GENOMIC DNA]</scope>
</reference>
<evidence type="ECO:0000313" key="1">
    <source>
        <dbReference type="EMBL" id="KAJ0093083.1"/>
    </source>
</evidence>
<sequence>MVESKLKAGNTLILDRCPYFGVAFSSAKRVDVEWCKVMTPQNFGLLAPDLVLYLDIPPEVSCLYQLFYF</sequence>
<accession>A0ACC1B2P4</accession>
<evidence type="ECO:0000313" key="2">
    <source>
        <dbReference type="Proteomes" id="UP001164250"/>
    </source>
</evidence>
<protein>
    <submittedName>
        <fullName evidence="1">Uncharacterized protein</fullName>
    </submittedName>
</protein>
<name>A0ACC1B2P4_9ROSI</name>
<dbReference type="EMBL" id="CM047903">
    <property type="protein sequence ID" value="KAJ0093083.1"/>
    <property type="molecule type" value="Genomic_DNA"/>
</dbReference>